<proteinExistence type="predicted"/>
<feature type="transmembrane region" description="Helical" evidence="1">
    <location>
        <begin position="518"/>
        <end position="538"/>
    </location>
</feature>
<dbReference type="EC" id="3.-.-.-" evidence="4"/>
<dbReference type="RefSeq" id="WP_380623692.1">
    <property type="nucleotide sequence ID" value="NZ_JBHSDK010000028.1"/>
</dbReference>
<feature type="domain" description="Beta-lactamase-related" evidence="3">
    <location>
        <begin position="41"/>
        <end position="356"/>
    </location>
</feature>
<sequence>MESRVRRRLAAWAALAATALAPLAAAPAKAEDDGVWDTMRGYVEREMEARDVPGVAVSLVSEEGVLHSEGFGVADIDGGEKVDPETTRFSLASEAKLFTAQAVLQLVEDGAVDLDADVNEYLEGFRIEDAYPGRPVTVRNLLTYTGGFDEDHFIGMGVESGPVTPLGEELEEKQPERVRPPGKLVSYDNYGFALAAYIVECVTDMPFAKYLEDNVFEPLGMGASSAAVPYDEETERDVATGYIIGRDGKRPTEMRYGALFPVGIGPVASGDDMAVYLAAMMARDPRLGDGVAERMLSPQFRNAPEFSAMGFGWEQTSVAGRSVWFKAGDLPGFHTGMAIIPDLGIGFHIASNADSDEGGGIGPVDLLEEVIAEHLPALEAPEEEAVTADSEQYEGTFISSRTSRNGFIRFRPLVDGPVTVATGEEGSLVTEGLFGKKVTWTPVGEGRYVREGTFHRLTFIDRDTFALDGHVIGYERVEWFQNPTLYRVLLAAALASVLLVLVGVPIAAWHRRAAPRWIVPWVNAALVTAFIAIGAVLAESKGAFTVALLTADPLLVAALILAALTLPVTVVQVVFAVRALAKRQGSVMGRVSYAAATLGAVAFTLACAEYNILSLPFL</sequence>
<evidence type="ECO:0000313" key="5">
    <source>
        <dbReference type="Proteomes" id="UP001595823"/>
    </source>
</evidence>
<accession>A0ABV8U1Y1</accession>
<dbReference type="InterPro" id="IPR001466">
    <property type="entry name" value="Beta-lactam-related"/>
</dbReference>
<dbReference type="Proteomes" id="UP001595823">
    <property type="component" value="Unassembled WGS sequence"/>
</dbReference>
<dbReference type="GO" id="GO:0016787">
    <property type="term" value="F:hydrolase activity"/>
    <property type="evidence" value="ECO:0007669"/>
    <property type="project" value="UniProtKB-KW"/>
</dbReference>
<dbReference type="InterPro" id="IPR050491">
    <property type="entry name" value="AmpC-like"/>
</dbReference>
<keyword evidence="4" id="KW-0378">Hydrolase</keyword>
<keyword evidence="1" id="KW-0812">Transmembrane</keyword>
<feature type="transmembrane region" description="Helical" evidence="1">
    <location>
        <begin position="485"/>
        <end position="506"/>
    </location>
</feature>
<gene>
    <name evidence="4" type="ORF">ACFPET_17970</name>
</gene>
<dbReference type="InterPro" id="IPR012338">
    <property type="entry name" value="Beta-lactam/transpept-like"/>
</dbReference>
<evidence type="ECO:0000256" key="2">
    <source>
        <dbReference type="SAM" id="SignalP"/>
    </source>
</evidence>
<dbReference type="PANTHER" id="PTHR46825">
    <property type="entry name" value="D-ALANYL-D-ALANINE-CARBOXYPEPTIDASE/ENDOPEPTIDASE AMPH"/>
    <property type="match status" value="1"/>
</dbReference>
<dbReference type="Gene3D" id="3.40.710.10">
    <property type="entry name" value="DD-peptidase/beta-lactamase superfamily"/>
    <property type="match status" value="1"/>
</dbReference>
<evidence type="ECO:0000313" key="4">
    <source>
        <dbReference type="EMBL" id="MFC4337093.1"/>
    </source>
</evidence>
<keyword evidence="5" id="KW-1185">Reference proteome</keyword>
<keyword evidence="1" id="KW-1133">Transmembrane helix</keyword>
<dbReference type="SUPFAM" id="SSF56601">
    <property type="entry name" value="beta-lactamase/transpeptidase-like"/>
    <property type="match status" value="1"/>
</dbReference>
<dbReference type="EMBL" id="JBHSDK010000028">
    <property type="protein sequence ID" value="MFC4337093.1"/>
    <property type="molecule type" value="Genomic_DNA"/>
</dbReference>
<comment type="caution">
    <text evidence="4">The sequence shown here is derived from an EMBL/GenBank/DDBJ whole genome shotgun (WGS) entry which is preliminary data.</text>
</comment>
<evidence type="ECO:0000256" key="1">
    <source>
        <dbReference type="SAM" id="Phobius"/>
    </source>
</evidence>
<evidence type="ECO:0000259" key="3">
    <source>
        <dbReference type="Pfam" id="PF00144"/>
    </source>
</evidence>
<name>A0ABV8U1Y1_9ACTN</name>
<dbReference type="Pfam" id="PF00144">
    <property type="entry name" value="Beta-lactamase"/>
    <property type="match status" value="1"/>
</dbReference>
<keyword evidence="1" id="KW-0472">Membrane</keyword>
<feature type="transmembrane region" description="Helical" evidence="1">
    <location>
        <begin position="558"/>
        <end position="581"/>
    </location>
</feature>
<feature type="chain" id="PRO_5046398941" evidence="2">
    <location>
        <begin position="31"/>
        <end position="618"/>
    </location>
</feature>
<keyword evidence="2" id="KW-0732">Signal</keyword>
<organism evidence="4 5">
    <name type="scientific">Salininema proteolyticum</name>
    <dbReference type="NCBI Taxonomy" id="1607685"/>
    <lineage>
        <taxon>Bacteria</taxon>
        <taxon>Bacillati</taxon>
        <taxon>Actinomycetota</taxon>
        <taxon>Actinomycetes</taxon>
        <taxon>Glycomycetales</taxon>
        <taxon>Glycomycetaceae</taxon>
        <taxon>Salininema</taxon>
    </lineage>
</organism>
<protein>
    <submittedName>
        <fullName evidence="4">Serine hydrolase domain-containing protein</fullName>
        <ecNumber evidence="4">3.-.-.-</ecNumber>
    </submittedName>
</protein>
<dbReference type="PANTHER" id="PTHR46825:SF9">
    <property type="entry name" value="BETA-LACTAMASE-RELATED DOMAIN-CONTAINING PROTEIN"/>
    <property type="match status" value="1"/>
</dbReference>
<feature type="signal peptide" evidence="2">
    <location>
        <begin position="1"/>
        <end position="30"/>
    </location>
</feature>
<reference evidence="5" key="1">
    <citation type="journal article" date="2019" name="Int. J. Syst. Evol. Microbiol.">
        <title>The Global Catalogue of Microorganisms (GCM) 10K type strain sequencing project: providing services to taxonomists for standard genome sequencing and annotation.</title>
        <authorList>
            <consortium name="The Broad Institute Genomics Platform"/>
            <consortium name="The Broad Institute Genome Sequencing Center for Infectious Disease"/>
            <person name="Wu L."/>
            <person name="Ma J."/>
        </authorList>
    </citation>
    <scope>NUCLEOTIDE SEQUENCE [LARGE SCALE GENOMIC DNA]</scope>
    <source>
        <strain evidence="5">IBRC-M 10908</strain>
    </source>
</reference>
<feature type="transmembrane region" description="Helical" evidence="1">
    <location>
        <begin position="593"/>
        <end position="613"/>
    </location>
</feature>